<evidence type="ECO:0000256" key="1">
    <source>
        <dbReference type="SAM" id="SignalP"/>
    </source>
</evidence>
<sequence length="64" mass="7217">MHTDLQRFWFWWRAEQVGSVVFLETIGLDVATGCASDDAIFCLLPTVRKHTHISLSTSDPPKQG</sequence>
<protein>
    <submittedName>
        <fullName evidence="2">Uncharacterized protein</fullName>
    </submittedName>
</protein>
<dbReference type="EMBL" id="JAIWYP010000011">
    <property type="protein sequence ID" value="KAH3735169.1"/>
    <property type="molecule type" value="Genomic_DNA"/>
</dbReference>
<comment type="caution">
    <text evidence="2">The sequence shown here is derived from an EMBL/GenBank/DDBJ whole genome shotgun (WGS) entry which is preliminary data.</text>
</comment>
<dbReference type="Proteomes" id="UP000828390">
    <property type="component" value="Unassembled WGS sequence"/>
</dbReference>
<keyword evidence="1" id="KW-0732">Signal</keyword>
<dbReference type="AlphaFoldDB" id="A0A9D4CZR8"/>
<evidence type="ECO:0000313" key="3">
    <source>
        <dbReference type="Proteomes" id="UP000828390"/>
    </source>
</evidence>
<proteinExistence type="predicted"/>
<accession>A0A9D4CZR8</accession>
<organism evidence="2 3">
    <name type="scientific">Dreissena polymorpha</name>
    <name type="common">Zebra mussel</name>
    <name type="synonym">Mytilus polymorpha</name>
    <dbReference type="NCBI Taxonomy" id="45954"/>
    <lineage>
        <taxon>Eukaryota</taxon>
        <taxon>Metazoa</taxon>
        <taxon>Spiralia</taxon>
        <taxon>Lophotrochozoa</taxon>
        <taxon>Mollusca</taxon>
        <taxon>Bivalvia</taxon>
        <taxon>Autobranchia</taxon>
        <taxon>Heteroconchia</taxon>
        <taxon>Euheterodonta</taxon>
        <taxon>Imparidentia</taxon>
        <taxon>Neoheterodontei</taxon>
        <taxon>Myida</taxon>
        <taxon>Dreissenoidea</taxon>
        <taxon>Dreissenidae</taxon>
        <taxon>Dreissena</taxon>
    </lineage>
</organism>
<gene>
    <name evidence="2" type="ORF">DPMN_041630</name>
</gene>
<reference evidence="2" key="2">
    <citation type="submission" date="2020-11" db="EMBL/GenBank/DDBJ databases">
        <authorList>
            <person name="McCartney M.A."/>
            <person name="Auch B."/>
            <person name="Kono T."/>
            <person name="Mallez S."/>
            <person name="Becker A."/>
            <person name="Gohl D.M."/>
            <person name="Silverstein K.A.T."/>
            <person name="Koren S."/>
            <person name="Bechman K.B."/>
            <person name="Herman A."/>
            <person name="Abrahante J.E."/>
            <person name="Garbe J."/>
        </authorList>
    </citation>
    <scope>NUCLEOTIDE SEQUENCE</scope>
    <source>
        <strain evidence="2">Duluth1</strain>
        <tissue evidence="2">Whole animal</tissue>
    </source>
</reference>
<feature type="chain" id="PRO_5039565783" evidence="1">
    <location>
        <begin position="20"/>
        <end position="64"/>
    </location>
</feature>
<name>A0A9D4CZR8_DREPO</name>
<reference evidence="2" key="1">
    <citation type="journal article" date="2019" name="bioRxiv">
        <title>The Genome of the Zebra Mussel, Dreissena polymorpha: A Resource for Invasive Species Research.</title>
        <authorList>
            <person name="McCartney M.A."/>
            <person name="Auch B."/>
            <person name="Kono T."/>
            <person name="Mallez S."/>
            <person name="Zhang Y."/>
            <person name="Obille A."/>
            <person name="Becker A."/>
            <person name="Abrahante J.E."/>
            <person name="Garbe J."/>
            <person name="Badalamenti J.P."/>
            <person name="Herman A."/>
            <person name="Mangelson H."/>
            <person name="Liachko I."/>
            <person name="Sullivan S."/>
            <person name="Sone E.D."/>
            <person name="Koren S."/>
            <person name="Silverstein K.A.T."/>
            <person name="Beckman K.B."/>
            <person name="Gohl D.M."/>
        </authorList>
    </citation>
    <scope>NUCLEOTIDE SEQUENCE</scope>
    <source>
        <strain evidence="2">Duluth1</strain>
        <tissue evidence="2">Whole animal</tissue>
    </source>
</reference>
<feature type="signal peptide" evidence="1">
    <location>
        <begin position="1"/>
        <end position="19"/>
    </location>
</feature>
<evidence type="ECO:0000313" key="2">
    <source>
        <dbReference type="EMBL" id="KAH3735169.1"/>
    </source>
</evidence>
<keyword evidence="3" id="KW-1185">Reference proteome</keyword>